<evidence type="ECO:0000256" key="4">
    <source>
        <dbReference type="ARBA" id="ARBA00010662"/>
    </source>
</evidence>
<dbReference type="RefSeq" id="WP_106470773.1">
    <property type="nucleotide sequence ID" value="NZ_CP027665.1"/>
</dbReference>
<evidence type="ECO:0000313" key="9">
    <source>
        <dbReference type="EMBL" id="AVO36458.1"/>
    </source>
</evidence>
<sequence>MKLIDYPDREMLAIDLANRLAGDLENHLLTHETATLAVPGGTTPGPVFDALCAASLDWHRVRVLPTDERWVPQDHPRSNAGLIASRLMCNRAAAATLLPLHAPAEDPADVLAELEAPLIPLLPLSVLLLGMGTDMHTASLFPGADGLDAALAPEAPALAVLKPCGQPETRVSLTAQVLDGALSKHLVIYGAGKREALERAMKLPPEEAPVQAVLSAITVHWAA</sequence>
<dbReference type="GO" id="GO:0005975">
    <property type="term" value="P:carbohydrate metabolic process"/>
    <property type="evidence" value="ECO:0007669"/>
    <property type="project" value="UniProtKB-UniRule"/>
</dbReference>
<evidence type="ECO:0000256" key="1">
    <source>
        <dbReference type="ARBA" id="ARBA00000832"/>
    </source>
</evidence>
<protein>
    <recommendedName>
        <fullName evidence="6 7">6-phosphogluconolactonase</fullName>
        <shortName evidence="7">6PGL</shortName>
        <ecNumber evidence="5 7">3.1.1.31</ecNumber>
    </recommendedName>
</protein>
<comment type="function">
    <text evidence="2 7">Hydrolysis of 6-phosphogluconolactone to 6-phosphogluconate.</text>
</comment>
<feature type="domain" description="Glucosamine/galactosamine-6-phosphate isomerase" evidence="8">
    <location>
        <begin position="7"/>
        <end position="221"/>
    </location>
</feature>
<comment type="catalytic activity">
    <reaction evidence="1 7">
        <text>6-phospho-D-glucono-1,5-lactone + H2O = 6-phospho-D-gluconate + H(+)</text>
        <dbReference type="Rhea" id="RHEA:12556"/>
        <dbReference type="ChEBI" id="CHEBI:15377"/>
        <dbReference type="ChEBI" id="CHEBI:15378"/>
        <dbReference type="ChEBI" id="CHEBI:57955"/>
        <dbReference type="ChEBI" id="CHEBI:58759"/>
        <dbReference type="EC" id="3.1.1.31"/>
    </reaction>
</comment>
<evidence type="ECO:0000256" key="7">
    <source>
        <dbReference type="RuleBase" id="RU365095"/>
    </source>
</evidence>
<dbReference type="InterPro" id="IPR005900">
    <property type="entry name" value="6-phosphogluconolactonase_DevB"/>
</dbReference>
<evidence type="ECO:0000259" key="8">
    <source>
        <dbReference type="Pfam" id="PF01182"/>
    </source>
</evidence>
<dbReference type="PANTHER" id="PTHR11054:SF0">
    <property type="entry name" value="6-PHOSPHOGLUCONOLACTONASE"/>
    <property type="match status" value="1"/>
</dbReference>
<dbReference type="CDD" id="cd01400">
    <property type="entry name" value="6PGL"/>
    <property type="match status" value="1"/>
</dbReference>
<comment type="similarity">
    <text evidence="4 7">Belongs to the glucosamine/galactosamine-6-phosphate isomerase family. 6-phosphogluconolactonase subfamily.</text>
</comment>
<proteinExistence type="inferred from homology"/>
<dbReference type="InterPro" id="IPR037171">
    <property type="entry name" value="NagB/RpiA_transferase-like"/>
</dbReference>
<evidence type="ECO:0000313" key="10">
    <source>
        <dbReference type="Proteomes" id="UP000237655"/>
    </source>
</evidence>
<dbReference type="AlphaFoldDB" id="A0A2S0MKP2"/>
<reference evidence="10" key="1">
    <citation type="submission" date="2018-03" db="EMBL/GenBank/DDBJ databases">
        <title>Genomic analysis of the strain SH-1 isolated from shrimp intestine.</title>
        <authorList>
            <person name="Kim Y.-S."/>
            <person name="Kim S.-E."/>
            <person name="Kim K.-H."/>
        </authorList>
    </citation>
    <scope>NUCLEOTIDE SEQUENCE [LARGE SCALE GENOMIC DNA]</scope>
    <source>
        <strain evidence="10">SH-1</strain>
    </source>
</reference>
<dbReference type="UniPathway" id="UPA00115">
    <property type="reaction ID" value="UER00409"/>
</dbReference>
<evidence type="ECO:0000256" key="6">
    <source>
        <dbReference type="ARBA" id="ARBA00020337"/>
    </source>
</evidence>
<evidence type="ECO:0000256" key="2">
    <source>
        <dbReference type="ARBA" id="ARBA00002681"/>
    </source>
</evidence>
<organism evidence="9 10">
    <name type="scientific">Pukyongiella litopenaei</name>
    <dbReference type="NCBI Taxonomy" id="2605946"/>
    <lineage>
        <taxon>Bacteria</taxon>
        <taxon>Pseudomonadati</taxon>
        <taxon>Pseudomonadota</taxon>
        <taxon>Alphaproteobacteria</taxon>
        <taxon>Rhodobacterales</taxon>
        <taxon>Paracoccaceae</taxon>
        <taxon>Pukyongiella</taxon>
    </lineage>
</organism>
<accession>A0A2S0MKP2</accession>
<dbReference type="GO" id="GO:0006098">
    <property type="term" value="P:pentose-phosphate shunt"/>
    <property type="evidence" value="ECO:0007669"/>
    <property type="project" value="UniProtKB-UniPathway"/>
</dbReference>
<dbReference type="InterPro" id="IPR006148">
    <property type="entry name" value="Glc/Gal-6P_isomerase"/>
</dbReference>
<dbReference type="SUPFAM" id="SSF100950">
    <property type="entry name" value="NagB/RpiA/CoA transferase-like"/>
    <property type="match status" value="1"/>
</dbReference>
<evidence type="ECO:0000256" key="3">
    <source>
        <dbReference type="ARBA" id="ARBA00004961"/>
    </source>
</evidence>
<dbReference type="PANTHER" id="PTHR11054">
    <property type="entry name" value="6-PHOSPHOGLUCONOLACTONASE"/>
    <property type="match status" value="1"/>
</dbReference>
<keyword evidence="7 9" id="KW-0378">Hydrolase</keyword>
<dbReference type="InterPro" id="IPR039104">
    <property type="entry name" value="6PGL"/>
</dbReference>
<comment type="pathway">
    <text evidence="3 7">Carbohydrate degradation; pentose phosphate pathway; D-ribulose 5-phosphate from D-glucose 6-phosphate (oxidative stage): step 2/3.</text>
</comment>
<dbReference type="EMBL" id="CP027665">
    <property type="protein sequence ID" value="AVO36458.1"/>
    <property type="molecule type" value="Genomic_DNA"/>
</dbReference>
<dbReference type="Gene3D" id="3.40.50.1360">
    <property type="match status" value="1"/>
</dbReference>
<evidence type="ECO:0000256" key="5">
    <source>
        <dbReference type="ARBA" id="ARBA00013198"/>
    </source>
</evidence>
<keyword evidence="10" id="KW-1185">Reference proteome</keyword>
<dbReference type="Pfam" id="PF01182">
    <property type="entry name" value="Glucosamine_iso"/>
    <property type="match status" value="1"/>
</dbReference>
<dbReference type="EC" id="3.1.1.31" evidence="5 7"/>
<gene>
    <name evidence="7 9" type="primary">pgl</name>
    <name evidence="9" type="ORF">C6Y53_01200</name>
</gene>
<dbReference type="KEGG" id="thas:C6Y53_01200"/>
<dbReference type="GO" id="GO:0017057">
    <property type="term" value="F:6-phosphogluconolactonase activity"/>
    <property type="evidence" value="ECO:0007669"/>
    <property type="project" value="UniProtKB-UniRule"/>
</dbReference>
<name>A0A2S0MKP2_9RHOB</name>
<dbReference type="NCBIfam" id="TIGR01198">
    <property type="entry name" value="pgl"/>
    <property type="match status" value="1"/>
</dbReference>
<dbReference type="Proteomes" id="UP000237655">
    <property type="component" value="Chromosome"/>
</dbReference>